<keyword evidence="1" id="KW-0175">Coiled coil</keyword>
<evidence type="ECO:0000313" key="3">
    <source>
        <dbReference type="Proteomes" id="UP000635477"/>
    </source>
</evidence>
<dbReference type="AlphaFoldDB" id="A0A8H4UTZ8"/>
<gene>
    <name evidence="2" type="ORF">FZEAL_941</name>
</gene>
<evidence type="ECO:0000256" key="1">
    <source>
        <dbReference type="SAM" id="Coils"/>
    </source>
</evidence>
<accession>A0A8H4UTZ8</accession>
<comment type="caution">
    <text evidence="2">The sequence shown here is derived from an EMBL/GenBank/DDBJ whole genome shotgun (WGS) entry which is preliminary data.</text>
</comment>
<dbReference type="OrthoDB" id="3182339at2759"/>
<organism evidence="2 3">
    <name type="scientific">Fusarium zealandicum</name>
    <dbReference type="NCBI Taxonomy" id="1053134"/>
    <lineage>
        <taxon>Eukaryota</taxon>
        <taxon>Fungi</taxon>
        <taxon>Dikarya</taxon>
        <taxon>Ascomycota</taxon>
        <taxon>Pezizomycotina</taxon>
        <taxon>Sordariomycetes</taxon>
        <taxon>Hypocreomycetidae</taxon>
        <taxon>Hypocreales</taxon>
        <taxon>Nectriaceae</taxon>
        <taxon>Fusarium</taxon>
        <taxon>Fusarium staphyleae species complex</taxon>
    </lineage>
</organism>
<reference evidence="2" key="2">
    <citation type="submission" date="2020-05" db="EMBL/GenBank/DDBJ databases">
        <authorList>
            <person name="Kim H.-S."/>
            <person name="Proctor R.H."/>
            <person name="Brown D.W."/>
        </authorList>
    </citation>
    <scope>NUCLEOTIDE SEQUENCE</scope>
    <source>
        <strain evidence="2">NRRL 22465</strain>
    </source>
</reference>
<sequence length="521" mass="59506">MLLTIGELWVAADKSVLHAIPMLQNYGHEIPIRIWRALLLSSRADMERLDRLETYLLRRKKVAQSENRPSIFRSYGEKQSFPVEYFAQSLKHQDLKARIEKKAAQERETKRAEFRRLKDEHRNLMQKHGDSTHEEVEVVAKKGFRHWRAAHDCRHCQYLNEANELKIYVHEWPLSNDELEARATVFELDAPSAFCEWRDTTLYLIDNVLGCKSPDSRSPNWSSTLGGYSGLSSHFRSGEHRVHLLSEDKPHAVTHRDGKSVGFITESDVCLNNGLNFQYFDGSHATLIQQHSPSLVVSEVCTFNLPKHAQALKRFLVRTWAEPDGQTPNQVIASQSDCPDYMSMGEYKALAVLPYGYRLNWMSILTQLAMPAIDFNKAETMIFLLQMSLQAGPNDSATVTRCSHTRLTDPTFGSRMLRKLGECVSRVQASWESHTALCSFTLLATRLLSLAAQDLHQNIFDLLRQCREISYGWMIKLLDKVQETADDAQRKEFLGTALNIALICADSFNVGDKFMPAILED</sequence>
<name>A0A8H4UTZ8_9HYPO</name>
<reference evidence="2" key="1">
    <citation type="journal article" date="2020" name="BMC Genomics">
        <title>Correction to: Identification and distribution of gene clusters required for synthesis of sphingolipid metabolism inhibitors in diverse species of the filamentous fungus Fusarium.</title>
        <authorList>
            <person name="Kim H.S."/>
            <person name="Lohmar J.M."/>
            <person name="Busman M."/>
            <person name="Brown D.W."/>
            <person name="Naumann T.A."/>
            <person name="Divon H.H."/>
            <person name="Lysoe E."/>
            <person name="Uhlig S."/>
            <person name="Proctor R.H."/>
        </authorList>
    </citation>
    <scope>NUCLEOTIDE SEQUENCE</scope>
    <source>
        <strain evidence="2">NRRL 22465</strain>
    </source>
</reference>
<keyword evidence="3" id="KW-1185">Reference proteome</keyword>
<protein>
    <submittedName>
        <fullName evidence="2">Uncharacterized protein</fullName>
    </submittedName>
</protein>
<proteinExistence type="predicted"/>
<feature type="coiled-coil region" evidence="1">
    <location>
        <begin position="100"/>
        <end position="127"/>
    </location>
</feature>
<dbReference type="Proteomes" id="UP000635477">
    <property type="component" value="Unassembled WGS sequence"/>
</dbReference>
<dbReference type="EMBL" id="JABEYC010000052">
    <property type="protein sequence ID" value="KAF4983725.1"/>
    <property type="molecule type" value="Genomic_DNA"/>
</dbReference>
<evidence type="ECO:0000313" key="2">
    <source>
        <dbReference type="EMBL" id="KAF4983725.1"/>
    </source>
</evidence>